<keyword evidence="11" id="KW-1185">Reference proteome</keyword>
<dbReference type="InterPro" id="IPR004358">
    <property type="entry name" value="Sig_transdc_His_kin-like_C"/>
</dbReference>
<feature type="domain" description="Histidine kinase" evidence="9">
    <location>
        <begin position="231"/>
        <end position="445"/>
    </location>
</feature>
<comment type="caution">
    <text evidence="10">The sequence shown here is derived from an EMBL/GenBank/DDBJ whole genome shotgun (WGS) entry which is preliminary data.</text>
</comment>
<evidence type="ECO:0000256" key="8">
    <source>
        <dbReference type="SAM" id="Phobius"/>
    </source>
</evidence>
<keyword evidence="8" id="KW-0812">Transmembrane</keyword>
<sequence>MINLLLLKSGWVHKEKVESAEIVVDPLETRKMRIFNRLNWLGLLTGLCLPIAGMLNNDQLPLIAWIVACSPAFISGTVLLFNYYGKTTTALMTYFTCYPVLSTMVYAADLDLGIELFFVLYGVLSVFFLPKIWQAIFCGAIAAVCYILVYVLKRDYPIQLSTLNYPFFIVNHLLALFFIFYALYLIKKENTGYQQELLQSNQKLQAQKKLVEQQSAQLSDLNSLKNKLFSVIAHDLRTPMYALKNLFRNIEQYDMPAEEVKMMIPDINQEMQFTTNLMENLLQWAKSQLQAAAAHPEELNLALLTQEVVGQVRLQASGKSIQVKNRLQENKLVWADKDMTQLVLRNLVSNALKFTPENGQVEIGSREMDSHIEVYVKDNGAGMSAETISKLQENAFFTTQGTNKEAGTGIGLMLCREYLHRNGGWLTIHSEEGQGSEFCFTLPKR</sequence>
<dbReference type="GO" id="GO:0016301">
    <property type="term" value="F:kinase activity"/>
    <property type="evidence" value="ECO:0007669"/>
    <property type="project" value="UniProtKB-KW"/>
</dbReference>
<keyword evidence="5 10" id="KW-0418">Kinase</keyword>
<evidence type="ECO:0000256" key="6">
    <source>
        <dbReference type="ARBA" id="ARBA00023012"/>
    </source>
</evidence>
<accession>A0ABS9BGX2</accession>
<dbReference type="EMBL" id="JAKEVY010000002">
    <property type="protein sequence ID" value="MCF1714944.1"/>
    <property type="molecule type" value="Genomic_DNA"/>
</dbReference>
<keyword evidence="8" id="KW-0472">Membrane</keyword>
<keyword evidence="3" id="KW-0597">Phosphoprotein</keyword>
<organism evidence="10 11">
    <name type="scientific">Flavihumibacter fluminis</name>
    <dbReference type="NCBI Taxonomy" id="2909236"/>
    <lineage>
        <taxon>Bacteria</taxon>
        <taxon>Pseudomonadati</taxon>
        <taxon>Bacteroidota</taxon>
        <taxon>Chitinophagia</taxon>
        <taxon>Chitinophagales</taxon>
        <taxon>Chitinophagaceae</taxon>
        <taxon>Flavihumibacter</taxon>
    </lineage>
</organism>
<keyword evidence="8" id="KW-1133">Transmembrane helix</keyword>
<feature type="transmembrane region" description="Helical" evidence="8">
    <location>
        <begin position="38"/>
        <end position="56"/>
    </location>
</feature>
<keyword evidence="4" id="KW-0808">Transferase</keyword>
<dbReference type="PANTHER" id="PTHR43711:SF1">
    <property type="entry name" value="HISTIDINE KINASE 1"/>
    <property type="match status" value="1"/>
</dbReference>
<dbReference type="SUPFAM" id="SSF55874">
    <property type="entry name" value="ATPase domain of HSP90 chaperone/DNA topoisomerase II/histidine kinase"/>
    <property type="match status" value="1"/>
</dbReference>
<dbReference type="InterPro" id="IPR036890">
    <property type="entry name" value="HATPase_C_sf"/>
</dbReference>
<reference evidence="10 11" key="1">
    <citation type="submission" date="2022-01" db="EMBL/GenBank/DDBJ databases">
        <title>Flavihumibacter sp. nov., isolated from sediment of a river.</title>
        <authorList>
            <person name="Liu H."/>
        </authorList>
    </citation>
    <scope>NUCLEOTIDE SEQUENCE [LARGE SCALE GENOMIC DNA]</scope>
    <source>
        <strain evidence="10 11">RY-1</strain>
    </source>
</reference>
<dbReference type="InterPro" id="IPR003594">
    <property type="entry name" value="HATPase_dom"/>
</dbReference>
<name>A0ABS9BGX2_9BACT</name>
<dbReference type="PANTHER" id="PTHR43711">
    <property type="entry name" value="TWO-COMPONENT HISTIDINE KINASE"/>
    <property type="match status" value="1"/>
</dbReference>
<feature type="transmembrane region" description="Helical" evidence="8">
    <location>
        <begin position="132"/>
        <end position="152"/>
    </location>
</feature>
<gene>
    <name evidence="10" type="ORF">L0U88_09930</name>
</gene>
<dbReference type="PRINTS" id="PR00344">
    <property type="entry name" value="BCTRLSENSOR"/>
</dbReference>
<dbReference type="SMART" id="SM00387">
    <property type="entry name" value="HATPase_c"/>
    <property type="match status" value="1"/>
</dbReference>
<proteinExistence type="predicted"/>
<dbReference type="Pfam" id="PF02518">
    <property type="entry name" value="HATPase_c"/>
    <property type="match status" value="1"/>
</dbReference>
<evidence type="ECO:0000256" key="1">
    <source>
        <dbReference type="ARBA" id="ARBA00000085"/>
    </source>
</evidence>
<comment type="catalytic activity">
    <reaction evidence="1">
        <text>ATP + protein L-histidine = ADP + protein N-phospho-L-histidine.</text>
        <dbReference type="EC" id="2.7.13.3"/>
    </reaction>
</comment>
<evidence type="ECO:0000256" key="2">
    <source>
        <dbReference type="ARBA" id="ARBA00012438"/>
    </source>
</evidence>
<dbReference type="Gene3D" id="1.10.287.130">
    <property type="match status" value="1"/>
</dbReference>
<protein>
    <recommendedName>
        <fullName evidence="2">histidine kinase</fullName>
        <ecNumber evidence="2">2.7.13.3</ecNumber>
    </recommendedName>
</protein>
<dbReference type="CDD" id="cd00082">
    <property type="entry name" value="HisKA"/>
    <property type="match status" value="1"/>
</dbReference>
<evidence type="ECO:0000256" key="4">
    <source>
        <dbReference type="ARBA" id="ARBA00022679"/>
    </source>
</evidence>
<feature type="transmembrane region" description="Helical" evidence="8">
    <location>
        <begin position="62"/>
        <end position="84"/>
    </location>
</feature>
<dbReference type="SUPFAM" id="SSF47384">
    <property type="entry name" value="Homodimeric domain of signal transducing histidine kinase"/>
    <property type="match status" value="1"/>
</dbReference>
<feature type="transmembrane region" description="Helical" evidence="8">
    <location>
        <begin position="164"/>
        <end position="186"/>
    </location>
</feature>
<dbReference type="PROSITE" id="PS50109">
    <property type="entry name" value="HIS_KIN"/>
    <property type="match status" value="1"/>
</dbReference>
<dbReference type="InterPro" id="IPR036097">
    <property type="entry name" value="HisK_dim/P_sf"/>
</dbReference>
<evidence type="ECO:0000313" key="10">
    <source>
        <dbReference type="EMBL" id="MCF1714944.1"/>
    </source>
</evidence>
<evidence type="ECO:0000256" key="3">
    <source>
        <dbReference type="ARBA" id="ARBA00022553"/>
    </source>
</evidence>
<dbReference type="InterPro" id="IPR003661">
    <property type="entry name" value="HisK_dim/P_dom"/>
</dbReference>
<dbReference type="InterPro" id="IPR050736">
    <property type="entry name" value="Sensor_HK_Regulatory"/>
</dbReference>
<dbReference type="Gene3D" id="3.30.565.10">
    <property type="entry name" value="Histidine kinase-like ATPase, C-terminal domain"/>
    <property type="match status" value="1"/>
</dbReference>
<dbReference type="InterPro" id="IPR005467">
    <property type="entry name" value="His_kinase_dom"/>
</dbReference>
<dbReference type="Proteomes" id="UP001200145">
    <property type="component" value="Unassembled WGS sequence"/>
</dbReference>
<feature type="coiled-coil region" evidence="7">
    <location>
        <begin position="194"/>
        <end position="224"/>
    </location>
</feature>
<dbReference type="CDD" id="cd00075">
    <property type="entry name" value="HATPase"/>
    <property type="match status" value="1"/>
</dbReference>
<evidence type="ECO:0000256" key="7">
    <source>
        <dbReference type="SAM" id="Coils"/>
    </source>
</evidence>
<dbReference type="Pfam" id="PF00512">
    <property type="entry name" value="HisKA"/>
    <property type="match status" value="1"/>
</dbReference>
<dbReference type="SMART" id="SM00388">
    <property type="entry name" value="HisKA"/>
    <property type="match status" value="1"/>
</dbReference>
<keyword evidence="7" id="KW-0175">Coiled coil</keyword>
<evidence type="ECO:0000256" key="5">
    <source>
        <dbReference type="ARBA" id="ARBA00022777"/>
    </source>
</evidence>
<evidence type="ECO:0000313" key="11">
    <source>
        <dbReference type="Proteomes" id="UP001200145"/>
    </source>
</evidence>
<dbReference type="EC" id="2.7.13.3" evidence="2"/>
<feature type="transmembrane region" description="Helical" evidence="8">
    <location>
        <begin position="105"/>
        <end position="126"/>
    </location>
</feature>
<dbReference type="RefSeq" id="WP_234865895.1">
    <property type="nucleotide sequence ID" value="NZ_JAKEVY010000002.1"/>
</dbReference>
<keyword evidence="6" id="KW-0902">Two-component regulatory system</keyword>
<evidence type="ECO:0000259" key="9">
    <source>
        <dbReference type="PROSITE" id="PS50109"/>
    </source>
</evidence>